<keyword evidence="2" id="KW-1185">Reference proteome</keyword>
<protein>
    <submittedName>
        <fullName evidence="1">Uncharacterized protein</fullName>
    </submittedName>
</protein>
<dbReference type="Proteomes" id="UP000187203">
    <property type="component" value="Unassembled WGS sequence"/>
</dbReference>
<proteinExistence type="predicted"/>
<dbReference type="AlphaFoldDB" id="A0A1R3JJD4"/>
<sequence>MAKDSMEGCWREGQVSFQDDQTIKEFRRINTYWSRTVRESSFPLENEGGVLIIKPR</sequence>
<evidence type="ECO:0000313" key="1">
    <source>
        <dbReference type="EMBL" id="OMO94887.1"/>
    </source>
</evidence>
<name>A0A1R3JJD4_9ROSI</name>
<gene>
    <name evidence="1" type="ORF">COLO4_16152</name>
</gene>
<organism evidence="1 2">
    <name type="scientific">Corchorus olitorius</name>
    <dbReference type="NCBI Taxonomy" id="93759"/>
    <lineage>
        <taxon>Eukaryota</taxon>
        <taxon>Viridiplantae</taxon>
        <taxon>Streptophyta</taxon>
        <taxon>Embryophyta</taxon>
        <taxon>Tracheophyta</taxon>
        <taxon>Spermatophyta</taxon>
        <taxon>Magnoliopsida</taxon>
        <taxon>eudicotyledons</taxon>
        <taxon>Gunneridae</taxon>
        <taxon>Pentapetalae</taxon>
        <taxon>rosids</taxon>
        <taxon>malvids</taxon>
        <taxon>Malvales</taxon>
        <taxon>Malvaceae</taxon>
        <taxon>Grewioideae</taxon>
        <taxon>Apeibeae</taxon>
        <taxon>Corchorus</taxon>
    </lineage>
</organism>
<comment type="caution">
    <text evidence="1">The sequence shown here is derived from an EMBL/GenBank/DDBJ whole genome shotgun (WGS) entry which is preliminary data.</text>
</comment>
<accession>A0A1R3JJD4</accession>
<dbReference type="EMBL" id="AWUE01015951">
    <property type="protein sequence ID" value="OMO94887.1"/>
    <property type="molecule type" value="Genomic_DNA"/>
</dbReference>
<reference evidence="2" key="1">
    <citation type="submission" date="2013-09" db="EMBL/GenBank/DDBJ databases">
        <title>Corchorus olitorius genome sequencing.</title>
        <authorList>
            <person name="Alam M."/>
            <person name="Haque M.S."/>
            <person name="Islam M.S."/>
            <person name="Emdad E.M."/>
            <person name="Islam M.M."/>
            <person name="Ahmed B."/>
            <person name="Halim A."/>
            <person name="Hossen Q.M.M."/>
            <person name="Hossain M.Z."/>
            <person name="Ahmed R."/>
            <person name="Khan M.M."/>
            <person name="Islam R."/>
            <person name="Rashid M.M."/>
            <person name="Khan S.A."/>
            <person name="Rahman M.S."/>
            <person name="Alam M."/>
            <person name="Yahiya A.S."/>
            <person name="Khan M.S."/>
            <person name="Azam M.S."/>
            <person name="Haque T."/>
            <person name="Lashkar M.Z.H."/>
            <person name="Akhand A.I."/>
            <person name="Morshed G."/>
            <person name="Roy S."/>
            <person name="Uddin K.S."/>
            <person name="Rabeya T."/>
            <person name="Hossain A.S."/>
            <person name="Chowdhury A."/>
            <person name="Snigdha A.R."/>
            <person name="Mortoza M.S."/>
            <person name="Matin S.A."/>
            <person name="Hoque S.M.E."/>
            <person name="Islam M.K."/>
            <person name="Roy D.K."/>
            <person name="Haider R."/>
            <person name="Moosa M.M."/>
            <person name="Elias S.M."/>
            <person name="Hasan A.M."/>
            <person name="Jahan S."/>
            <person name="Shafiuddin M."/>
            <person name="Mahmood N."/>
            <person name="Shommy N.S."/>
        </authorList>
    </citation>
    <scope>NUCLEOTIDE SEQUENCE [LARGE SCALE GENOMIC DNA]</scope>
    <source>
        <strain evidence="2">cv. O-4</strain>
    </source>
</reference>
<evidence type="ECO:0000313" key="2">
    <source>
        <dbReference type="Proteomes" id="UP000187203"/>
    </source>
</evidence>